<sequence length="66" mass="6954">APRPPVLNGSLWALAGEPLRVTCGARSHPAPIVTLWRGRRVVAAAVYEPQVTLELPAAAPEDAGPY</sequence>
<protein>
    <submittedName>
        <fullName evidence="2">SMP protein</fullName>
    </submittedName>
</protein>
<feature type="non-terminal residue" evidence="2">
    <location>
        <position position="1"/>
    </location>
</feature>
<dbReference type="InterPro" id="IPR036179">
    <property type="entry name" value="Ig-like_dom_sf"/>
</dbReference>
<keyword evidence="3" id="KW-1185">Reference proteome</keyword>
<dbReference type="AlphaFoldDB" id="A0A7K8H569"/>
<evidence type="ECO:0000313" key="3">
    <source>
        <dbReference type="Proteomes" id="UP000526602"/>
    </source>
</evidence>
<gene>
    <name evidence="2" type="primary">Smp</name>
    <name evidence="2" type="ORF">ORTSPA_R15414</name>
</gene>
<reference evidence="2 3" key="1">
    <citation type="submission" date="2019-09" db="EMBL/GenBank/DDBJ databases">
        <title>Bird 10,000 Genomes (B10K) Project - Family phase.</title>
        <authorList>
            <person name="Zhang G."/>
        </authorList>
    </citation>
    <scope>NUCLEOTIDE SEQUENCE [LARGE SCALE GENOMIC DNA]</scope>
    <source>
        <strain evidence="2">B10K-DU-029-32</strain>
        <tissue evidence="2">Liver or heart</tissue>
    </source>
</reference>
<evidence type="ECO:0000313" key="2">
    <source>
        <dbReference type="EMBL" id="NXC11728.1"/>
    </source>
</evidence>
<dbReference type="EMBL" id="VZTJ01008272">
    <property type="protein sequence ID" value="NXC11728.1"/>
    <property type="molecule type" value="Genomic_DNA"/>
</dbReference>
<proteinExistence type="predicted"/>
<dbReference type="SUPFAM" id="SSF48726">
    <property type="entry name" value="Immunoglobulin"/>
    <property type="match status" value="1"/>
</dbReference>
<evidence type="ECO:0000259" key="1">
    <source>
        <dbReference type="PROSITE" id="PS50835"/>
    </source>
</evidence>
<name>A0A7K8H569_ORTSP</name>
<accession>A0A7K8H569</accession>
<dbReference type="PROSITE" id="PS50835">
    <property type="entry name" value="IG_LIKE"/>
    <property type="match status" value="1"/>
</dbReference>
<feature type="domain" description="Ig-like" evidence="1">
    <location>
        <begin position="2"/>
        <end position="66"/>
    </location>
</feature>
<comment type="caution">
    <text evidence="2">The sequence shown here is derived from an EMBL/GenBank/DDBJ whole genome shotgun (WGS) entry which is preliminary data.</text>
</comment>
<organism evidence="2 3">
    <name type="scientific">Orthonyx spaldingii</name>
    <name type="common">Chowchilla</name>
    <dbReference type="NCBI Taxonomy" id="38397"/>
    <lineage>
        <taxon>Eukaryota</taxon>
        <taxon>Metazoa</taxon>
        <taxon>Chordata</taxon>
        <taxon>Craniata</taxon>
        <taxon>Vertebrata</taxon>
        <taxon>Euteleostomi</taxon>
        <taxon>Archelosauria</taxon>
        <taxon>Archosauria</taxon>
        <taxon>Dinosauria</taxon>
        <taxon>Saurischia</taxon>
        <taxon>Theropoda</taxon>
        <taxon>Coelurosauria</taxon>
        <taxon>Aves</taxon>
        <taxon>Neognathae</taxon>
        <taxon>Neoaves</taxon>
        <taxon>Telluraves</taxon>
        <taxon>Australaves</taxon>
        <taxon>Passeriformes</taxon>
        <taxon>Corvoidea</taxon>
        <taxon>Orthonychidae</taxon>
        <taxon>Orthonyx</taxon>
    </lineage>
</organism>
<dbReference type="InterPro" id="IPR007110">
    <property type="entry name" value="Ig-like_dom"/>
</dbReference>
<dbReference type="Proteomes" id="UP000526602">
    <property type="component" value="Unassembled WGS sequence"/>
</dbReference>
<feature type="non-terminal residue" evidence="2">
    <location>
        <position position="66"/>
    </location>
</feature>